<dbReference type="Proteomes" id="UP000315037">
    <property type="component" value="Unassembled WGS sequence"/>
</dbReference>
<feature type="compositionally biased region" description="Basic and acidic residues" evidence="1">
    <location>
        <begin position="103"/>
        <end position="115"/>
    </location>
</feature>
<feature type="domain" description="HTH arsR-type" evidence="2">
    <location>
        <begin position="16"/>
        <end position="93"/>
    </location>
</feature>
<feature type="region of interest" description="Disordered" evidence="1">
    <location>
        <begin position="102"/>
        <end position="143"/>
    </location>
</feature>
<protein>
    <submittedName>
        <fullName evidence="3">Transcriptional regulator</fullName>
    </submittedName>
</protein>
<name>A0A506ULP4_9PROT</name>
<dbReference type="Gene3D" id="1.10.10.10">
    <property type="entry name" value="Winged helix-like DNA-binding domain superfamily/Winged helix DNA-binding domain"/>
    <property type="match status" value="1"/>
</dbReference>
<dbReference type="EMBL" id="SORZ01000002">
    <property type="protein sequence ID" value="TPW34264.1"/>
    <property type="molecule type" value="Genomic_DNA"/>
</dbReference>
<accession>A0A506ULP4</accession>
<dbReference type="SUPFAM" id="SSF46785">
    <property type="entry name" value="Winged helix' DNA-binding domain"/>
    <property type="match status" value="1"/>
</dbReference>
<gene>
    <name evidence="3" type="ORF">E3202_07085</name>
</gene>
<dbReference type="CDD" id="cd00090">
    <property type="entry name" value="HTH_ARSR"/>
    <property type="match status" value="1"/>
</dbReference>
<dbReference type="SMART" id="SM00418">
    <property type="entry name" value="HTH_ARSR"/>
    <property type="match status" value="1"/>
</dbReference>
<dbReference type="AlphaFoldDB" id="A0A506ULP4"/>
<dbReference type="InterPro" id="IPR011991">
    <property type="entry name" value="ArsR-like_HTH"/>
</dbReference>
<comment type="caution">
    <text evidence="3">The sequence shown here is derived from an EMBL/GenBank/DDBJ whole genome shotgun (WGS) entry which is preliminary data.</text>
</comment>
<dbReference type="Pfam" id="PF12840">
    <property type="entry name" value="HTH_20"/>
    <property type="match status" value="1"/>
</dbReference>
<dbReference type="GO" id="GO:0003700">
    <property type="term" value="F:DNA-binding transcription factor activity"/>
    <property type="evidence" value="ECO:0007669"/>
    <property type="project" value="InterPro"/>
</dbReference>
<evidence type="ECO:0000256" key="1">
    <source>
        <dbReference type="SAM" id="MobiDB-lite"/>
    </source>
</evidence>
<evidence type="ECO:0000313" key="3">
    <source>
        <dbReference type="EMBL" id="TPW34264.1"/>
    </source>
</evidence>
<evidence type="ECO:0000259" key="2">
    <source>
        <dbReference type="SMART" id="SM00418"/>
    </source>
</evidence>
<dbReference type="InterPro" id="IPR036390">
    <property type="entry name" value="WH_DNA-bd_sf"/>
</dbReference>
<dbReference type="InterPro" id="IPR036388">
    <property type="entry name" value="WH-like_DNA-bd_sf"/>
</dbReference>
<feature type="compositionally biased region" description="Low complexity" evidence="1">
    <location>
        <begin position="116"/>
        <end position="131"/>
    </location>
</feature>
<dbReference type="PRINTS" id="PR00778">
    <property type="entry name" value="HTHARSR"/>
</dbReference>
<sequence>MSGYFHPELENVEISQVLRALAEPVRMNIVMQLHELGTANCTTLLGKRPKSSMSHHFQVLRESGLIRTEIQGIQHFNSLRRAELDKRFPGLMQAILNCLEPAPVKETRSDKKAPAERQPAAPARPAGALSRAAKEGSARLAGP</sequence>
<keyword evidence="4" id="KW-1185">Reference proteome</keyword>
<reference evidence="3 4" key="1">
    <citation type="submission" date="2019-03" db="EMBL/GenBank/DDBJ databases">
        <title>The complete genome sequence of Neokomagataea sp. Jb2 NBRC113641.</title>
        <authorList>
            <person name="Chua K.-O."/>
            <person name="Chan K.-G."/>
            <person name="See-Too W.-S."/>
        </authorList>
    </citation>
    <scope>NUCLEOTIDE SEQUENCE [LARGE SCALE GENOMIC DNA]</scope>
    <source>
        <strain evidence="3 4">Jb2</strain>
    </source>
</reference>
<evidence type="ECO:0000313" key="4">
    <source>
        <dbReference type="Proteomes" id="UP000315037"/>
    </source>
</evidence>
<proteinExistence type="predicted"/>
<organism evidence="3 4">
    <name type="scientific">Oecophyllibacter saccharovorans</name>
    <dbReference type="NCBI Taxonomy" id="2558360"/>
    <lineage>
        <taxon>Bacteria</taxon>
        <taxon>Pseudomonadati</taxon>
        <taxon>Pseudomonadota</taxon>
        <taxon>Alphaproteobacteria</taxon>
        <taxon>Acetobacterales</taxon>
        <taxon>Acetobacteraceae</taxon>
        <taxon>Oecophyllibacter</taxon>
    </lineage>
</organism>
<dbReference type="InterPro" id="IPR001845">
    <property type="entry name" value="HTH_ArsR_DNA-bd_dom"/>
</dbReference>